<evidence type="ECO:0000256" key="2">
    <source>
        <dbReference type="ARBA" id="ARBA00023002"/>
    </source>
</evidence>
<evidence type="ECO:0000256" key="1">
    <source>
        <dbReference type="ARBA" id="ARBA00006484"/>
    </source>
</evidence>
<evidence type="ECO:0000313" key="4">
    <source>
        <dbReference type="Proteomes" id="UP001526225"/>
    </source>
</evidence>
<organism evidence="3 4">
    <name type="scientific">Weissella ceti</name>
    <dbReference type="NCBI Taxonomy" id="759620"/>
    <lineage>
        <taxon>Bacteria</taxon>
        <taxon>Bacillati</taxon>
        <taxon>Bacillota</taxon>
        <taxon>Bacilli</taxon>
        <taxon>Lactobacillales</taxon>
        <taxon>Lactobacillaceae</taxon>
        <taxon>Weissella</taxon>
    </lineage>
</organism>
<keyword evidence="4" id="KW-1185">Reference proteome</keyword>
<protein>
    <submittedName>
        <fullName evidence="3">Glucose 1-dehydrogenase</fullName>
        <ecNumber evidence="3">1.1.1.47</ecNumber>
    </submittedName>
</protein>
<accession>A0ABT3E5Y1</accession>
<dbReference type="Proteomes" id="UP001526225">
    <property type="component" value="Unassembled WGS sequence"/>
</dbReference>
<evidence type="ECO:0000313" key="3">
    <source>
        <dbReference type="EMBL" id="MCW0953825.1"/>
    </source>
</evidence>
<dbReference type="InterPro" id="IPR036291">
    <property type="entry name" value="NAD(P)-bd_dom_sf"/>
</dbReference>
<dbReference type="SUPFAM" id="SSF51735">
    <property type="entry name" value="NAD(P)-binding Rossmann-fold domains"/>
    <property type="match status" value="1"/>
</dbReference>
<dbReference type="PRINTS" id="PR00080">
    <property type="entry name" value="SDRFAMILY"/>
</dbReference>
<comment type="caution">
    <text evidence="3">The sequence shown here is derived from an EMBL/GenBank/DDBJ whole genome shotgun (WGS) entry which is preliminary data.</text>
</comment>
<dbReference type="PANTHER" id="PTHR43639">
    <property type="entry name" value="OXIDOREDUCTASE, SHORT-CHAIN DEHYDROGENASE/REDUCTASE FAMILY (AFU_ORTHOLOGUE AFUA_5G02870)"/>
    <property type="match status" value="1"/>
</dbReference>
<dbReference type="InterPro" id="IPR002347">
    <property type="entry name" value="SDR_fam"/>
</dbReference>
<dbReference type="EC" id="1.1.1.47" evidence="3"/>
<dbReference type="PANTHER" id="PTHR43639:SF1">
    <property type="entry name" value="SHORT-CHAIN DEHYDROGENASE_REDUCTASE FAMILY PROTEIN"/>
    <property type="match status" value="1"/>
</dbReference>
<dbReference type="NCBIfam" id="NF005559">
    <property type="entry name" value="PRK07231.1"/>
    <property type="match status" value="1"/>
</dbReference>
<dbReference type="PRINTS" id="PR00081">
    <property type="entry name" value="GDHRDH"/>
</dbReference>
<dbReference type="Gene3D" id="3.40.50.720">
    <property type="entry name" value="NAD(P)-binding Rossmann-like Domain"/>
    <property type="match status" value="1"/>
</dbReference>
<dbReference type="PROSITE" id="PS00061">
    <property type="entry name" value="ADH_SHORT"/>
    <property type="match status" value="1"/>
</dbReference>
<dbReference type="GO" id="GO:0047936">
    <property type="term" value="F:glucose 1-dehydrogenase [NAD(P)+] activity"/>
    <property type="evidence" value="ECO:0007669"/>
    <property type="project" value="UniProtKB-EC"/>
</dbReference>
<comment type="similarity">
    <text evidence="1">Belongs to the short-chain dehydrogenases/reductases (SDR) family.</text>
</comment>
<dbReference type="InterPro" id="IPR020904">
    <property type="entry name" value="Sc_DH/Rdtase_CS"/>
</dbReference>
<gene>
    <name evidence="3" type="ORF">OIT44_07150</name>
</gene>
<sequence length="263" mass="28388">MYTDLKDKVAIVTGAATGLGLEISKRLLSEGMKVVIDYVGSDKVLESDAVQDVKNTYGDSVIFFEADVSNEDEIAQLAQTAIDKFGGFDLWVNNAGVEKAYATADLPLDEWNRVMDVNMTGVFLGTREALRHFTKSGKKGNIINMSSVHQQIPWPTFAHYAASKGGTKMFTETVALEYADKGIRVNNIAPGAIDTPINAAKFEDPKQKAQTQAMVPMGEIGKPKYVADAAAFLASEQAQYITGTTLFVDGGMSLYPAFQHGAG</sequence>
<dbReference type="RefSeq" id="WP_213408604.1">
    <property type="nucleotide sequence ID" value="NZ_CP074441.1"/>
</dbReference>
<dbReference type="EMBL" id="JAOZFE010000012">
    <property type="protein sequence ID" value="MCW0953825.1"/>
    <property type="molecule type" value="Genomic_DNA"/>
</dbReference>
<keyword evidence="2 3" id="KW-0560">Oxidoreductase</keyword>
<dbReference type="Pfam" id="PF13561">
    <property type="entry name" value="adh_short_C2"/>
    <property type="match status" value="1"/>
</dbReference>
<name>A0ABT3E5Y1_9LACO</name>
<reference evidence="3 4" key="1">
    <citation type="submission" date="2022-10" db="EMBL/GenBank/DDBJ databases">
        <title>Weissella fermenti sp. nov., isolated from fermented cabbage.</title>
        <authorList>
            <person name="Lee J.K."/>
            <person name="Baek J.H."/>
            <person name="Choi D.G."/>
            <person name="Kim J.M."/>
            <person name="Jeon C.O."/>
        </authorList>
    </citation>
    <scope>NUCLEOTIDE SEQUENCE [LARGE SCALE GENOMIC DNA]</scope>
    <source>
        <strain evidence="3 4">KACC 18534</strain>
    </source>
</reference>
<proteinExistence type="inferred from homology"/>